<dbReference type="Proteomes" id="UP000612282">
    <property type="component" value="Unassembled WGS sequence"/>
</dbReference>
<evidence type="ECO:0000313" key="3">
    <source>
        <dbReference type="EMBL" id="GID59035.1"/>
    </source>
</evidence>
<sequence>MLTIQEVARRTGFSEPTLRYYEKIGLIGGVDRDPASGHRRYGPAALSRADTLACLRSSGMTLDGMRRYATLAARGDSAAGELRELFTEQAGLLAEQVEQLRLRQEYLSGKADLWQARTEGDRAREATAVQRVEKILRSF</sequence>
<dbReference type="SUPFAM" id="SSF46955">
    <property type="entry name" value="Putative DNA-binding domain"/>
    <property type="match status" value="1"/>
</dbReference>
<organism evidence="3 4">
    <name type="scientific">Actinoplanes couchii</name>
    <dbReference type="NCBI Taxonomy" id="403638"/>
    <lineage>
        <taxon>Bacteria</taxon>
        <taxon>Bacillati</taxon>
        <taxon>Actinomycetota</taxon>
        <taxon>Actinomycetes</taxon>
        <taxon>Micromonosporales</taxon>
        <taxon>Micromonosporaceae</taxon>
        <taxon>Actinoplanes</taxon>
    </lineage>
</organism>
<dbReference type="RefSeq" id="WP_203804661.1">
    <property type="nucleotide sequence ID" value="NZ_BAAAQE010000094.1"/>
</dbReference>
<dbReference type="Gene3D" id="1.10.1660.10">
    <property type="match status" value="1"/>
</dbReference>
<dbReference type="EMBL" id="BOMG01000094">
    <property type="protein sequence ID" value="GID59035.1"/>
    <property type="molecule type" value="Genomic_DNA"/>
</dbReference>
<dbReference type="Pfam" id="PF13411">
    <property type="entry name" value="MerR_1"/>
    <property type="match status" value="1"/>
</dbReference>
<dbReference type="PROSITE" id="PS50937">
    <property type="entry name" value="HTH_MERR_2"/>
    <property type="match status" value="1"/>
</dbReference>
<reference evidence="3 4" key="1">
    <citation type="submission" date="2021-01" db="EMBL/GenBank/DDBJ databases">
        <title>Whole genome shotgun sequence of Actinoplanes couchii NBRC 106145.</title>
        <authorList>
            <person name="Komaki H."/>
            <person name="Tamura T."/>
        </authorList>
    </citation>
    <scope>NUCLEOTIDE SEQUENCE [LARGE SCALE GENOMIC DNA]</scope>
    <source>
        <strain evidence="3 4">NBRC 106145</strain>
    </source>
</reference>
<name>A0ABQ3XKL0_9ACTN</name>
<feature type="domain" description="HTH merR-type" evidence="2">
    <location>
        <begin position="1"/>
        <end position="71"/>
    </location>
</feature>
<evidence type="ECO:0000256" key="1">
    <source>
        <dbReference type="ARBA" id="ARBA00023125"/>
    </source>
</evidence>
<keyword evidence="4" id="KW-1185">Reference proteome</keyword>
<accession>A0ABQ3XKL0</accession>
<keyword evidence="1" id="KW-0238">DNA-binding</keyword>
<dbReference type="PANTHER" id="PTHR30204:SF98">
    <property type="entry name" value="HTH-TYPE TRANSCRIPTIONAL REGULATOR ADHR"/>
    <property type="match status" value="1"/>
</dbReference>
<gene>
    <name evidence="3" type="ORF">Aco03nite_074390</name>
</gene>
<protein>
    <submittedName>
        <fullName evidence="3">MerR family transcriptional regulator</fullName>
    </submittedName>
</protein>
<dbReference type="InterPro" id="IPR047057">
    <property type="entry name" value="MerR_fam"/>
</dbReference>
<dbReference type="PANTHER" id="PTHR30204">
    <property type="entry name" value="REDOX-CYCLING DRUG-SENSING TRANSCRIPTIONAL ACTIVATOR SOXR"/>
    <property type="match status" value="1"/>
</dbReference>
<dbReference type="InterPro" id="IPR000551">
    <property type="entry name" value="MerR-type_HTH_dom"/>
</dbReference>
<proteinExistence type="predicted"/>
<dbReference type="InterPro" id="IPR009061">
    <property type="entry name" value="DNA-bd_dom_put_sf"/>
</dbReference>
<dbReference type="CDD" id="cd01109">
    <property type="entry name" value="HTH_YyaN"/>
    <property type="match status" value="1"/>
</dbReference>
<evidence type="ECO:0000259" key="2">
    <source>
        <dbReference type="PROSITE" id="PS50937"/>
    </source>
</evidence>
<dbReference type="SMART" id="SM00422">
    <property type="entry name" value="HTH_MERR"/>
    <property type="match status" value="1"/>
</dbReference>
<comment type="caution">
    <text evidence="3">The sequence shown here is derived from an EMBL/GenBank/DDBJ whole genome shotgun (WGS) entry which is preliminary data.</text>
</comment>
<evidence type="ECO:0000313" key="4">
    <source>
        <dbReference type="Proteomes" id="UP000612282"/>
    </source>
</evidence>